<dbReference type="AlphaFoldDB" id="A0A0B0MA05"/>
<keyword evidence="3" id="KW-1185">Reference proteome</keyword>
<proteinExistence type="predicted"/>
<feature type="transmembrane region" description="Helical" evidence="1">
    <location>
        <begin position="29"/>
        <end position="48"/>
    </location>
</feature>
<keyword evidence="1" id="KW-0472">Membrane</keyword>
<accession>A0A0B0MA05</accession>
<evidence type="ECO:0000313" key="3">
    <source>
        <dbReference type="Proteomes" id="UP000032142"/>
    </source>
</evidence>
<gene>
    <name evidence="2" type="ORF">F383_37959</name>
</gene>
<evidence type="ECO:0000256" key="1">
    <source>
        <dbReference type="SAM" id="Phobius"/>
    </source>
</evidence>
<sequence>MVLHIITYRCQRPRRDVVLHENTYRKSYFMTYLPHIYTTTLFISAYIVHI</sequence>
<name>A0A0B0MA05_GOSAR</name>
<evidence type="ECO:0000313" key="2">
    <source>
        <dbReference type="EMBL" id="KHF98962.1"/>
    </source>
</evidence>
<protein>
    <submittedName>
        <fullName evidence="2">Calcium uniporter, mitochondrial</fullName>
    </submittedName>
</protein>
<reference evidence="3" key="1">
    <citation type="submission" date="2014-09" db="EMBL/GenBank/DDBJ databases">
        <authorList>
            <person name="Mudge J."/>
            <person name="Ramaraj T."/>
            <person name="Lindquist I.E."/>
            <person name="Bharti A.K."/>
            <person name="Sundararajan A."/>
            <person name="Cameron C.T."/>
            <person name="Woodward J.E."/>
            <person name="May G.D."/>
            <person name="Brubaker C."/>
            <person name="Broadhvest J."/>
            <person name="Wilkins T.A."/>
        </authorList>
    </citation>
    <scope>NUCLEOTIDE SEQUENCE</scope>
    <source>
        <strain evidence="3">cv. AKA8401</strain>
    </source>
</reference>
<dbReference type="EMBL" id="JRRC01059374">
    <property type="protein sequence ID" value="KHF98962.1"/>
    <property type="molecule type" value="Genomic_DNA"/>
</dbReference>
<keyword evidence="1" id="KW-0812">Transmembrane</keyword>
<keyword evidence="1" id="KW-1133">Transmembrane helix</keyword>
<organism evidence="2 3">
    <name type="scientific">Gossypium arboreum</name>
    <name type="common">Tree cotton</name>
    <name type="synonym">Gossypium nanking</name>
    <dbReference type="NCBI Taxonomy" id="29729"/>
    <lineage>
        <taxon>Eukaryota</taxon>
        <taxon>Viridiplantae</taxon>
        <taxon>Streptophyta</taxon>
        <taxon>Embryophyta</taxon>
        <taxon>Tracheophyta</taxon>
        <taxon>Spermatophyta</taxon>
        <taxon>Magnoliopsida</taxon>
        <taxon>eudicotyledons</taxon>
        <taxon>Gunneridae</taxon>
        <taxon>Pentapetalae</taxon>
        <taxon>rosids</taxon>
        <taxon>malvids</taxon>
        <taxon>Malvales</taxon>
        <taxon>Malvaceae</taxon>
        <taxon>Malvoideae</taxon>
        <taxon>Gossypium</taxon>
    </lineage>
</organism>
<dbReference type="Proteomes" id="UP000032142">
    <property type="component" value="Unassembled WGS sequence"/>
</dbReference>
<comment type="caution">
    <text evidence="2">The sequence shown here is derived from an EMBL/GenBank/DDBJ whole genome shotgun (WGS) entry which is preliminary data.</text>
</comment>